<feature type="region of interest" description="Disordered" evidence="2">
    <location>
        <begin position="1"/>
        <end position="70"/>
    </location>
</feature>
<feature type="region of interest" description="Disordered" evidence="2">
    <location>
        <begin position="137"/>
        <end position="167"/>
    </location>
</feature>
<accession>A0A7S3VDB6</accession>
<evidence type="ECO:0000313" key="3">
    <source>
        <dbReference type="EMBL" id="CAE0472596.1"/>
    </source>
</evidence>
<feature type="compositionally biased region" description="Basic and acidic residues" evidence="2">
    <location>
        <begin position="750"/>
        <end position="764"/>
    </location>
</feature>
<evidence type="ECO:0000256" key="1">
    <source>
        <dbReference type="ARBA" id="ARBA00022737"/>
    </source>
</evidence>
<feature type="compositionally biased region" description="Basic and acidic residues" evidence="2">
    <location>
        <begin position="733"/>
        <end position="743"/>
    </location>
</feature>
<feature type="region of interest" description="Disordered" evidence="2">
    <location>
        <begin position="211"/>
        <end position="313"/>
    </location>
</feature>
<feature type="compositionally biased region" description="Low complexity" evidence="2">
    <location>
        <begin position="1"/>
        <end position="11"/>
    </location>
</feature>
<feature type="compositionally biased region" description="Polar residues" evidence="2">
    <location>
        <begin position="47"/>
        <end position="64"/>
    </location>
</feature>
<feature type="compositionally biased region" description="Low complexity" evidence="2">
    <location>
        <begin position="33"/>
        <end position="46"/>
    </location>
</feature>
<protein>
    <recommendedName>
        <fullName evidence="4">MORN repeat-containing protein 5</fullName>
    </recommendedName>
</protein>
<reference evidence="3" key="1">
    <citation type="submission" date="2021-01" db="EMBL/GenBank/DDBJ databases">
        <authorList>
            <person name="Corre E."/>
            <person name="Pelletier E."/>
            <person name="Niang G."/>
            <person name="Scheremetjew M."/>
            <person name="Finn R."/>
            <person name="Kale V."/>
            <person name="Holt S."/>
            <person name="Cochrane G."/>
            <person name="Meng A."/>
            <person name="Brown T."/>
            <person name="Cohen L."/>
        </authorList>
    </citation>
    <scope>NUCLEOTIDE SEQUENCE</scope>
    <source>
        <strain evidence="3">MM31A-1</strain>
    </source>
</reference>
<feature type="compositionally biased region" description="Basic and acidic residues" evidence="2">
    <location>
        <begin position="12"/>
        <end position="22"/>
    </location>
</feature>
<gene>
    <name evidence="3" type="ORF">CDEB00056_LOCUS17449</name>
</gene>
<dbReference type="InterPro" id="IPR003409">
    <property type="entry name" value="MORN"/>
</dbReference>
<feature type="compositionally biased region" description="Low complexity" evidence="2">
    <location>
        <begin position="256"/>
        <end position="275"/>
    </location>
</feature>
<evidence type="ECO:0008006" key="4">
    <source>
        <dbReference type="Google" id="ProtNLM"/>
    </source>
</evidence>
<evidence type="ECO:0000256" key="2">
    <source>
        <dbReference type="SAM" id="MobiDB-lite"/>
    </source>
</evidence>
<dbReference type="Gene3D" id="2.20.110.10">
    <property type="entry name" value="Histone H3 K4-specific methyltransferase SET7/9 N-terminal domain"/>
    <property type="match status" value="4"/>
</dbReference>
<feature type="region of interest" description="Disordered" evidence="2">
    <location>
        <begin position="347"/>
        <end position="405"/>
    </location>
</feature>
<proteinExistence type="predicted"/>
<keyword evidence="1" id="KW-0677">Repeat</keyword>
<feature type="compositionally biased region" description="Polar residues" evidence="2">
    <location>
        <begin position="347"/>
        <end position="358"/>
    </location>
</feature>
<feature type="compositionally biased region" description="Polar residues" evidence="2">
    <location>
        <begin position="365"/>
        <end position="398"/>
    </location>
</feature>
<dbReference type="EMBL" id="HBIO01022711">
    <property type="protein sequence ID" value="CAE0472596.1"/>
    <property type="molecule type" value="Transcribed_RNA"/>
</dbReference>
<feature type="region of interest" description="Disordered" evidence="2">
    <location>
        <begin position="697"/>
        <end position="764"/>
    </location>
</feature>
<sequence length="792" mass="84845">MTAIATATATATEDKKVNDKDAMAASVKDGGDSSSIKDPSASASASETNPQPTSQAQTTGSSFSEMGEGETYEEAGWMAEHRMGCPVGGSWKGYFENVSRRKDRMTSRVQEKFHLFFNATPPPNARIAFDLDGTAESCEEKVGQKDGEESSEKGTGGSKPVDPGALPPGFLHVRGAGENQFGTFEIVGGYEPETGILTVQRVYVLTTDGASEGTKKKNTKSTSTSSAAPVRKSYFTRKRPVVSFKKSGRGGGAAGVGRPSAGPGDGTNAANTAGGSKKTISSAKKRPRAMSELASPSQLPAEVGAIPGAGRRRSTSNVTLSLSLPGMVAAAPLAALPSAAIESATAKSQPLRIQSPQLTPKPGGSASTGRRSSPNRTLSTPTSRKSKSPGVSKSTSRLTIPKAGNPLDARWRSAHFLYYHRQTEVQSDGQPSSSPSTLNSNPTPVTPTNAKTSFVVYEGEMNEGNNIRDGRGVCLFNNDRVYEGQWKRNKEHGQGALLTADRSRTIYIGDWERGKMHGRGTYYYHMYATIIEEGVDPIKGGVYSGEFKENARYGVGTYNLPDGSMYDGEWRDDEPCGKGTFKWSDGSLYNGHWKNGKRNGWGTLNSTDGFSYEGMWVNNAMEGKGSATYPNGQTYDGSWLNGQRDGRGTIVFGNGAVYKGRFKEDNMEGQGTLRMEHNVAVPLPPRPEVKADVLSIADGNPKTPVLVTSPSQTESKDITTNATPALSKNQDQQTKDIEMKDADSDSQTAEGKEEKKNDKVIKTEQSDWMIPIEFQSDIGHIHQKAGFTTGGE</sequence>
<dbReference type="PANTHER" id="PTHR43215">
    <property type="entry name" value="RADIAL SPOKE HEAD 1 HOMOLOG"/>
    <property type="match status" value="1"/>
</dbReference>
<feature type="region of interest" description="Disordered" evidence="2">
    <location>
        <begin position="423"/>
        <end position="449"/>
    </location>
</feature>
<organism evidence="3">
    <name type="scientific">Chaetoceros debilis</name>
    <dbReference type="NCBI Taxonomy" id="122233"/>
    <lineage>
        <taxon>Eukaryota</taxon>
        <taxon>Sar</taxon>
        <taxon>Stramenopiles</taxon>
        <taxon>Ochrophyta</taxon>
        <taxon>Bacillariophyta</taxon>
        <taxon>Coscinodiscophyceae</taxon>
        <taxon>Chaetocerotophycidae</taxon>
        <taxon>Chaetocerotales</taxon>
        <taxon>Chaetocerotaceae</taxon>
        <taxon>Chaetoceros</taxon>
    </lineage>
</organism>
<dbReference type="SMART" id="SM00698">
    <property type="entry name" value="MORN"/>
    <property type="match status" value="9"/>
</dbReference>
<dbReference type="PANTHER" id="PTHR43215:SF14">
    <property type="entry name" value="RADIAL SPOKE HEAD 1 HOMOLOG"/>
    <property type="match status" value="1"/>
</dbReference>
<feature type="compositionally biased region" description="Basic and acidic residues" evidence="2">
    <location>
        <begin position="138"/>
        <end position="152"/>
    </location>
</feature>
<name>A0A7S3VDB6_9STRA</name>
<dbReference type="SUPFAM" id="SSF82185">
    <property type="entry name" value="Histone H3 K4-specific methyltransferase SET7/9 N-terminal domain"/>
    <property type="match status" value="2"/>
</dbReference>
<dbReference type="Pfam" id="PF02493">
    <property type="entry name" value="MORN"/>
    <property type="match status" value="9"/>
</dbReference>
<feature type="compositionally biased region" description="Polar residues" evidence="2">
    <location>
        <begin position="706"/>
        <end position="732"/>
    </location>
</feature>
<dbReference type="AlphaFoldDB" id="A0A7S3VDB6"/>
<feature type="compositionally biased region" description="Low complexity" evidence="2">
    <location>
        <begin position="431"/>
        <end position="449"/>
    </location>
</feature>